<proteinExistence type="inferred from homology"/>
<protein>
    <recommendedName>
        <fullName evidence="5">[NiFe]-hydrogenase assembly, chaperone, HybE</fullName>
    </recommendedName>
</protein>
<dbReference type="InterPro" id="IPR023994">
    <property type="entry name" value="NiFe-hyd_HybE"/>
</dbReference>
<reference evidence="3 4" key="1">
    <citation type="submission" date="2017-03" db="EMBL/GenBank/DDBJ databases">
        <title>Complete genome sequence of Candidatus 'Thiodictyon syntrophicum' sp. nov. strain Cad16T, a photolithoautotroph purple sulfur bacterium isolated from an alpine meromictic lake.</title>
        <authorList>
            <person name="Luedin S.M."/>
            <person name="Pothier J.F."/>
            <person name="Danza F."/>
            <person name="Storelli N."/>
            <person name="Wittwer M."/>
            <person name="Tonolla M."/>
        </authorList>
    </citation>
    <scope>NUCLEOTIDE SEQUENCE [LARGE SCALE GENOMIC DNA]</scope>
    <source>
        <strain evidence="3 4">Cad16T</strain>
    </source>
</reference>
<name>A0A2K8U2C6_9GAMM</name>
<dbReference type="NCBIfam" id="TIGR03993">
    <property type="entry name" value="hydrog_HybE"/>
    <property type="match status" value="1"/>
</dbReference>
<evidence type="ECO:0008006" key="5">
    <source>
        <dbReference type="Google" id="ProtNLM"/>
    </source>
</evidence>
<feature type="region of interest" description="Disordered" evidence="2">
    <location>
        <begin position="140"/>
        <end position="163"/>
    </location>
</feature>
<organism evidence="3 4">
    <name type="scientific">Candidatus Thiodictyon syntrophicum</name>
    <dbReference type="NCBI Taxonomy" id="1166950"/>
    <lineage>
        <taxon>Bacteria</taxon>
        <taxon>Pseudomonadati</taxon>
        <taxon>Pseudomonadota</taxon>
        <taxon>Gammaproteobacteria</taxon>
        <taxon>Chromatiales</taxon>
        <taxon>Chromatiaceae</taxon>
        <taxon>Thiodictyon</taxon>
    </lineage>
</organism>
<evidence type="ECO:0000256" key="2">
    <source>
        <dbReference type="SAM" id="MobiDB-lite"/>
    </source>
</evidence>
<evidence type="ECO:0000313" key="3">
    <source>
        <dbReference type="EMBL" id="AUB79738.1"/>
    </source>
</evidence>
<dbReference type="Gene3D" id="3.30.1460.40">
    <property type="entry name" value="[NiFe]-hydrogenase assembly chaperone, HybE"/>
    <property type="match status" value="1"/>
</dbReference>
<dbReference type="RefSeq" id="WP_100917556.1">
    <property type="nucleotide sequence ID" value="NZ_CP020370.1"/>
</dbReference>
<dbReference type="OrthoDB" id="7060130at2"/>
<dbReference type="InterPro" id="IPR038530">
    <property type="entry name" value="NiFe-hyd_HybE_sf"/>
</dbReference>
<comment type="similarity">
    <text evidence="1">Belongs to the HupJ family.</text>
</comment>
<evidence type="ECO:0000256" key="1">
    <source>
        <dbReference type="ARBA" id="ARBA00006532"/>
    </source>
</evidence>
<gene>
    <name evidence="3" type="ORF">THSYN_01375</name>
</gene>
<dbReference type="EMBL" id="CP020370">
    <property type="protein sequence ID" value="AUB79738.1"/>
    <property type="molecule type" value="Genomic_DNA"/>
</dbReference>
<dbReference type="KEGG" id="tsy:THSYN_01375"/>
<evidence type="ECO:0000313" key="4">
    <source>
        <dbReference type="Proteomes" id="UP000232638"/>
    </source>
</evidence>
<dbReference type="Pfam" id="PF11939">
    <property type="entry name" value="NiFe-hyd_HybE"/>
    <property type="match status" value="1"/>
</dbReference>
<keyword evidence="4" id="KW-1185">Reference proteome</keyword>
<dbReference type="Proteomes" id="UP000232638">
    <property type="component" value="Chromosome"/>
</dbReference>
<accession>A0A2K8U2C6</accession>
<dbReference type="AlphaFoldDB" id="A0A2K8U2C6"/>
<sequence length="163" mass="17426">MVNGDPASVTGRIERFFERVHRERMAGLPILNPRLAVKLVGLHDWQGLWIGVLVTPWTMNLIALPGPHCTNPPGGFGTKRDLDLPAGRYEFIAAADPELGPHETCSLFSPMDAFADQEAALAMAQAILSLLFDPAAQPAAADPAPRPGLSRRGLLRTVLGGGT</sequence>